<feature type="compositionally biased region" description="Basic and acidic residues" evidence="1">
    <location>
        <begin position="216"/>
        <end position="230"/>
    </location>
</feature>
<feature type="compositionally biased region" description="Basic and acidic residues" evidence="1">
    <location>
        <begin position="283"/>
        <end position="300"/>
    </location>
</feature>
<dbReference type="AlphaFoldDB" id="A0AA88IAL0"/>
<name>A0AA88IAL0_ARTSF</name>
<feature type="compositionally biased region" description="Basic and acidic residues" evidence="1">
    <location>
        <begin position="117"/>
        <end position="189"/>
    </location>
</feature>
<sequence>MVGLNLQLKRNELIRRINLNSEEGRRRSKSDKGKLKKVDSKGKGVKKAKEKVISKSKKEVSSRLRTPKRAEGRSASPTIKKKDYSYKKDYDTKKVYNSKSFSSKLDERKRISPPRKTSVERRETSYPRTSAFEDRRSGYEKRPFEPREPIDKRYRSPARFEDDRKRNTSLDRRVQTKDWGDRGWQDDYNRPAPSDWKSRPFRKDGADWQASSFQRDYPDDWRRGQRGRDRFRNRRGQPFDQRARRPIRGSYEDEPRFGADADFEVTCDNEAAKQIEREIEETLKEHDEKEKKKAAERQENIEASAVSTPIEEEKVEAGSQQGDVSEVEVGEQAGEDLFEDNFSDFSDDAEDLLGKTEMKDKGVILSQETQVTTTAVDEPIVSKAIIETKTACFDDARSVTPGNEDDLLESMDFEQISDDELESDILLEPSVDPMDVDWKSLYTAKLVQETKPTPSRQRWQTGAIFSRIGVATQFLSRETVDKITKLMGEDKLLHPVAFEHIALKAKQCRSEGFGGALCSRADAEMRSILYHKPETEGNEEIFKAALDLIRV</sequence>
<feature type="compositionally biased region" description="Basic and acidic residues" evidence="1">
    <location>
        <begin position="250"/>
        <end position="259"/>
    </location>
</feature>
<feature type="region of interest" description="Disordered" evidence="1">
    <location>
        <begin position="20"/>
        <end position="265"/>
    </location>
</feature>
<accession>A0AA88IAL0</accession>
<comment type="caution">
    <text evidence="2">The sequence shown here is derived from an EMBL/GenBank/DDBJ whole genome shotgun (WGS) entry which is preliminary data.</text>
</comment>
<keyword evidence="3" id="KW-1185">Reference proteome</keyword>
<feature type="compositionally biased region" description="Basic and acidic residues" evidence="1">
    <location>
        <begin position="80"/>
        <end position="94"/>
    </location>
</feature>
<evidence type="ECO:0000313" key="2">
    <source>
        <dbReference type="EMBL" id="KAK2724774.1"/>
    </source>
</evidence>
<dbReference type="Proteomes" id="UP001187531">
    <property type="component" value="Unassembled WGS sequence"/>
</dbReference>
<organism evidence="2 3">
    <name type="scientific">Artemia franciscana</name>
    <name type="common">Brine shrimp</name>
    <name type="synonym">Artemia sanfranciscana</name>
    <dbReference type="NCBI Taxonomy" id="6661"/>
    <lineage>
        <taxon>Eukaryota</taxon>
        <taxon>Metazoa</taxon>
        <taxon>Ecdysozoa</taxon>
        <taxon>Arthropoda</taxon>
        <taxon>Crustacea</taxon>
        <taxon>Branchiopoda</taxon>
        <taxon>Anostraca</taxon>
        <taxon>Artemiidae</taxon>
        <taxon>Artemia</taxon>
    </lineage>
</organism>
<evidence type="ECO:0000256" key="1">
    <source>
        <dbReference type="SAM" id="MobiDB-lite"/>
    </source>
</evidence>
<protein>
    <submittedName>
        <fullName evidence="2">Uncharacterized protein</fullName>
    </submittedName>
</protein>
<reference evidence="2" key="1">
    <citation type="submission" date="2023-07" db="EMBL/GenBank/DDBJ databases">
        <title>Chromosome-level genome assembly of Artemia franciscana.</title>
        <authorList>
            <person name="Jo E."/>
        </authorList>
    </citation>
    <scope>NUCLEOTIDE SEQUENCE</scope>
    <source>
        <tissue evidence="2">Whole body</tissue>
    </source>
</reference>
<gene>
    <name evidence="2" type="ORF">QYM36_001308</name>
</gene>
<feature type="compositionally biased region" description="Basic and acidic residues" evidence="1">
    <location>
        <begin position="50"/>
        <end position="72"/>
    </location>
</feature>
<proteinExistence type="predicted"/>
<feature type="compositionally biased region" description="Basic and acidic residues" evidence="1">
    <location>
        <begin position="22"/>
        <end position="42"/>
    </location>
</feature>
<feature type="compositionally biased region" description="Basic and acidic residues" evidence="1">
    <location>
        <begin position="196"/>
        <end position="206"/>
    </location>
</feature>
<feature type="region of interest" description="Disordered" evidence="1">
    <location>
        <begin position="283"/>
        <end position="324"/>
    </location>
</feature>
<evidence type="ECO:0000313" key="3">
    <source>
        <dbReference type="Proteomes" id="UP001187531"/>
    </source>
</evidence>
<dbReference type="EMBL" id="JAVRJZ010000003">
    <property type="protein sequence ID" value="KAK2724774.1"/>
    <property type="molecule type" value="Genomic_DNA"/>
</dbReference>